<accession>A0A2T6ZB97</accession>
<evidence type="ECO:0000256" key="1">
    <source>
        <dbReference type="ARBA" id="ARBA00012418"/>
    </source>
</evidence>
<dbReference type="PANTHER" id="PTHR48446:SF1">
    <property type="entry name" value="DNA-DIRECTED RNA POLYMERASE SUBUNIT BETA' N-TERMINAL SECTION"/>
    <property type="match status" value="1"/>
</dbReference>
<keyword evidence="3" id="KW-0862">Zinc</keyword>
<dbReference type="GO" id="GO:0006351">
    <property type="term" value="P:DNA-templated transcription"/>
    <property type="evidence" value="ECO:0007669"/>
    <property type="project" value="InterPro"/>
</dbReference>
<comment type="caution">
    <text evidence="5">The sequence shown here is derived from an EMBL/GenBank/DDBJ whole genome shotgun (WGS) entry which is preliminary data.</text>
</comment>
<organism evidence="5 6">
    <name type="scientific">Tuber borchii</name>
    <name type="common">White truffle</name>
    <dbReference type="NCBI Taxonomy" id="42251"/>
    <lineage>
        <taxon>Eukaryota</taxon>
        <taxon>Fungi</taxon>
        <taxon>Dikarya</taxon>
        <taxon>Ascomycota</taxon>
        <taxon>Pezizomycotina</taxon>
        <taxon>Pezizomycetes</taxon>
        <taxon>Pezizales</taxon>
        <taxon>Tuberaceae</taxon>
        <taxon>Tuber</taxon>
    </lineage>
</organism>
<dbReference type="InterPro" id="IPR015700">
    <property type="entry name" value="RPC1"/>
</dbReference>
<keyword evidence="6" id="KW-1185">Reference proteome</keyword>
<dbReference type="PANTHER" id="PTHR48446">
    <property type="entry name" value="DNA-DIRECTED RNA POLYMERASE SUBUNIT BETA' N-TERMINAL SECTION"/>
    <property type="match status" value="1"/>
</dbReference>
<dbReference type="InterPro" id="IPR007081">
    <property type="entry name" value="RNA_pol_Rpb1_5"/>
</dbReference>
<proteinExistence type="predicted"/>
<dbReference type="Pfam" id="PF04998">
    <property type="entry name" value="RNA_pol_Rpb1_5"/>
    <property type="match status" value="1"/>
</dbReference>
<feature type="domain" description="RNA polymerase Rpb1" evidence="4">
    <location>
        <begin position="15"/>
        <end position="92"/>
    </location>
</feature>
<name>A0A2T6ZB97_TUBBO</name>
<dbReference type="Proteomes" id="UP000244722">
    <property type="component" value="Unassembled WGS sequence"/>
</dbReference>
<dbReference type="Gene3D" id="1.10.150.390">
    <property type="match status" value="1"/>
</dbReference>
<dbReference type="GO" id="GO:0003677">
    <property type="term" value="F:DNA binding"/>
    <property type="evidence" value="ECO:0007669"/>
    <property type="project" value="InterPro"/>
</dbReference>
<dbReference type="SUPFAM" id="SSF64484">
    <property type="entry name" value="beta and beta-prime subunits of DNA dependent RNA-polymerase"/>
    <property type="match status" value="1"/>
</dbReference>
<dbReference type="EMBL" id="NESQ01000468">
    <property type="protein sequence ID" value="PUU72765.1"/>
    <property type="molecule type" value="Genomic_DNA"/>
</dbReference>
<evidence type="ECO:0000313" key="5">
    <source>
        <dbReference type="EMBL" id="PUU72765.1"/>
    </source>
</evidence>
<evidence type="ECO:0000256" key="2">
    <source>
        <dbReference type="ARBA" id="ARBA00022723"/>
    </source>
</evidence>
<dbReference type="GO" id="GO:0003899">
    <property type="term" value="F:DNA-directed RNA polymerase activity"/>
    <property type="evidence" value="ECO:0007669"/>
    <property type="project" value="UniProtKB-EC"/>
</dbReference>
<dbReference type="AlphaFoldDB" id="A0A2T6ZB97"/>
<evidence type="ECO:0000259" key="4">
    <source>
        <dbReference type="Pfam" id="PF04998"/>
    </source>
</evidence>
<sequence>MEIFRKSVSKYKKAKVEPRSAVAAVGTQSISQPGTHITMKPFHSASIAPMNVTPGVPLIKESSTLRRLLAPLTEERERDHAIRTSQNARQLASFEKTTDPLFETVFYVKRDAVKGVSECILRTYSFEYLVLNS</sequence>
<evidence type="ECO:0000256" key="3">
    <source>
        <dbReference type="ARBA" id="ARBA00022833"/>
    </source>
</evidence>
<gene>
    <name evidence="5" type="ORF">B9Z19DRAFT_1136753</name>
</gene>
<protein>
    <recommendedName>
        <fullName evidence="1">DNA-directed RNA polymerase</fullName>
        <ecNumber evidence="1">2.7.7.6</ecNumber>
    </recommendedName>
</protein>
<evidence type="ECO:0000313" key="6">
    <source>
        <dbReference type="Proteomes" id="UP000244722"/>
    </source>
</evidence>
<keyword evidence="2" id="KW-0479">Metal-binding</keyword>
<dbReference type="OrthoDB" id="270392at2759"/>
<reference evidence="5 6" key="1">
    <citation type="submission" date="2017-04" db="EMBL/GenBank/DDBJ databases">
        <title>Draft genome sequence of Tuber borchii Vittad., a whitish edible truffle.</title>
        <authorList>
            <consortium name="DOE Joint Genome Institute"/>
            <person name="Murat C."/>
            <person name="Kuo A."/>
            <person name="Barry K.W."/>
            <person name="Clum A."/>
            <person name="Dockter R.B."/>
            <person name="Fauchery L."/>
            <person name="Iotti M."/>
            <person name="Kohler A."/>
            <person name="Labutti K."/>
            <person name="Lindquist E.A."/>
            <person name="Lipzen A."/>
            <person name="Ohm R.A."/>
            <person name="Wang M."/>
            <person name="Grigoriev I.V."/>
            <person name="Zambonelli A."/>
            <person name="Martin F.M."/>
        </authorList>
    </citation>
    <scope>NUCLEOTIDE SEQUENCE [LARGE SCALE GENOMIC DNA]</scope>
    <source>
        <strain evidence="5 6">Tbo3840</strain>
    </source>
</reference>
<dbReference type="EC" id="2.7.7.6" evidence="1"/>
<dbReference type="STRING" id="42251.A0A2T6ZB97"/>
<dbReference type="GO" id="GO:0046872">
    <property type="term" value="F:metal ion binding"/>
    <property type="evidence" value="ECO:0007669"/>
    <property type="project" value="UniProtKB-KW"/>
</dbReference>